<keyword evidence="4" id="KW-0812">Transmembrane</keyword>
<evidence type="ECO:0000256" key="2">
    <source>
        <dbReference type="ARBA" id="ARBA00023043"/>
    </source>
</evidence>
<dbReference type="InterPro" id="IPR002110">
    <property type="entry name" value="Ankyrin_rpt"/>
</dbReference>
<keyword evidence="1" id="KW-0677">Repeat</keyword>
<sequence length="623" mass="72137">MQVDEFLNLYQDKLDIVTEIQDLIYNANDSNLDESTVELEDIIDQNPLLKTKEGLAYLLKILKFAMISRPFYNEIHFSLISFLSESIKELFTSEELYSSFAFRFFNLKLYELGIIDISSIIKNSEKDVMSFLYFSPEIQEHCPKEYNQRLSNDNWLKQKIYSIGGYQYLSKNKRTQKKTFQNSINSINDYTGKLNNESIDLNSNLNNENLNSNLNNVNKIFNSESINNNVNECLCSNSTKNDSAGLNINDVNEFSEEEIERLSKFKEIREIGFNEFKIASAIRKDDLDGIQQIISQTNLDLETTIPRSFFERSNFINDTNPTLIEYAAFCGSINVFKFLINIINDNDNRIISDIQNNVGMTNLSGLNVQSFRNCAKILLRKSERLCKYAIAGGSYDIIHALESKKYLDFRINSKLSLNEDIEFNTNSKNLFFGLKFNFNELFNISIQFHRNEIYDYLAENCYNNFDEDILASNQDNILIENFNASILYYNIEILLKLLPIVVQNNFINYPDSDGETPLHVAAINGHIDIVRILCSIKGININSRANNLETPLQWAISYGHIDVVKYMLDLDGIDYSGENKVGISISLFILQLYSMQLILEILKLLNYYWIKVVMTMMERKMIM</sequence>
<organism evidence="5 6">
    <name type="scientific">Tritrichomonas musculus</name>
    <dbReference type="NCBI Taxonomy" id="1915356"/>
    <lineage>
        <taxon>Eukaryota</taxon>
        <taxon>Metamonada</taxon>
        <taxon>Parabasalia</taxon>
        <taxon>Tritrichomonadida</taxon>
        <taxon>Tritrichomonadidae</taxon>
        <taxon>Tritrichomonas</taxon>
    </lineage>
</organism>
<name>A0ABR2KX72_9EUKA</name>
<evidence type="ECO:0000256" key="1">
    <source>
        <dbReference type="ARBA" id="ARBA00022737"/>
    </source>
</evidence>
<dbReference type="PROSITE" id="PS50297">
    <property type="entry name" value="ANK_REP_REGION"/>
    <property type="match status" value="1"/>
</dbReference>
<keyword evidence="4" id="KW-1133">Transmembrane helix</keyword>
<dbReference type="PANTHER" id="PTHR24123:SF33">
    <property type="entry name" value="PROTEIN HOS4"/>
    <property type="match status" value="1"/>
</dbReference>
<dbReference type="Proteomes" id="UP001470230">
    <property type="component" value="Unassembled WGS sequence"/>
</dbReference>
<dbReference type="SUPFAM" id="SSF48403">
    <property type="entry name" value="Ankyrin repeat"/>
    <property type="match status" value="1"/>
</dbReference>
<evidence type="ECO:0000256" key="3">
    <source>
        <dbReference type="PROSITE-ProRule" id="PRU00023"/>
    </source>
</evidence>
<keyword evidence="2 3" id="KW-0040">ANK repeat</keyword>
<reference evidence="5 6" key="1">
    <citation type="submission" date="2024-04" db="EMBL/GenBank/DDBJ databases">
        <title>Tritrichomonas musculus Genome.</title>
        <authorList>
            <person name="Alves-Ferreira E."/>
            <person name="Grigg M."/>
            <person name="Lorenzi H."/>
            <person name="Galac M."/>
        </authorList>
    </citation>
    <scope>NUCLEOTIDE SEQUENCE [LARGE SCALE GENOMIC DNA]</scope>
    <source>
        <strain evidence="5 6">EAF2021</strain>
    </source>
</reference>
<dbReference type="Pfam" id="PF12796">
    <property type="entry name" value="Ank_2"/>
    <property type="match status" value="1"/>
</dbReference>
<keyword evidence="6" id="KW-1185">Reference proteome</keyword>
<dbReference type="PANTHER" id="PTHR24123">
    <property type="entry name" value="ANKYRIN REPEAT-CONTAINING"/>
    <property type="match status" value="1"/>
</dbReference>
<dbReference type="EMBL" id="JAPFFF010000002">
    <property type="protein sequence ID" value="KAK8895721.1"/>
    <property type="molecule type" value="Genomic_DNA"/>
</dbReference>
<proteinExistence type="predicted"/>
<dbReference type="PROSITE" id="PS50088">
    <property type="entry name" value="ANK_REPEAT"/>
    <property type="match status" value="1"/>
</dbReference>
<dbReference type="SMART" id="SM00248">
    <property type="entry name" value="ANK"/>
    <property type="match status" value="3"/>
</dbReference>
<keyword evidence="4" id="KW-0472">Membrane</keyword>
<feature type="transmembrane region" description="Helical" evidence="4">
    <location>
        <begin position="588"/>
        <end position="610"/>
    </location>
</feature>
<evidence type="ECO:0008006" key="7">
    <source>
        <dbReference type="Google" id="ProtNLM"/>
    </source>
</evidence>
<dbReference type="InterPro" id="IPR036770">
    <property type="entry name" value="Ankyrin_rpt-contain_sf"/>
</dbReference>
<feature type="repeat" description="ANK" evidence="3">
    <location>
        <begin position="513"/>
        <end position="533"/>
    </location>
</feature>
<evidence type="ECO:0000256" key="4">
    <source>
        <dbReference type="SAM" id="Phobius"/>
    </source>
</evidence>
<gene>
    <name evidence="5" type="ORF">M9Y10_013605</name>
</gene>
<evidence type="ECO:0000313" key="5">
    <source>
        <dbReference type="EMBL" id="KAK8895721.1"/>
    </source>
</evidence>
<protein>
    <recommendedName>
        <fullName evidence="7">Ankyrin repeat protein</fullName>
    </recommendedName>
</protein>
<evidence type="ECO:0000313" key="6">
    <source>
        <dbReference type="Proteomes" id="UP001470230"/>
    </source>
</evidence>
<dbReference type="InterPro" id="IPR051165">
    <property type="entry name" value="Multifunctional_ANK_Repeat"/>
</dbReference>
<accession>A0ABR2KX72</accession>
<comment type="caution">
    <text evidence="5">The sequence shown here is derived from an EMBL/GenBank/DDBJ whole genome shotgun (WGS) entry which is preliminary data.</text>
</comment>
<dbReference type="Gene3D" id="1.25.40.20">
    <property type="entry name" value="Ankyrin repeat-containing domain"/>
    <property type="match status" value="1"/>
</dbReference>